<dbReference type="Gene3D" id="1.10.3470.10">
    <property type="entry name" value="ABC transporter involved in vitamin B12 uptake, BtuC"/>
    <property type="match status" value="1"/>
</dbReference>
<evidence type="ECO:0000256" key="2">
    <source>
        <dbReference type="ARBA" id="ARBA00007935"/>
    </source>
</evidence>
<dbReference type="InterPro" id="IPR000522">
    <property type="entry name" value="ABC_transptr_permease_BtuC"/>
</dbReference>
<dbReference type="EMBL" id="VBWP01000005">
    <property type="protein sequence ID" value="TLG73879.1"/>
    <property type="molecule type" value="Genomic_DNA"/>
</dbReference>
<keyword evidence="12" id="KW-1185">Reference proteome</keyword>
<keyword evidence="3" id="KW-0813">Transport</keyword>
<feature type="transmembrane region" description="Helical" evidence="10">
    <location>
        <begin position="131"/>
        <end position="155"/>
    </location>
</feature>
<reference evidence="11 12" key="1">
    <citation type="submission" date="2019-05" db="EMBL/GenBank/DDBJ databases">
        <title>Culicoidintestinum kansasii gen. nov., sp. nov. from the gastrointestinal tract of the biting midge, Culicoides sonorensis.</title>
        <authorList>
            <person name="Neupane S."/>
            <person name="Ghosh A."/>
            <person name="Gunther S."/>
            <person name="Martin K."/>
            <person name="Zurek L."/>
        </authorList>
    </citation>
    <scope>NUCLEOTIDE SEQUENCE [LARGE SCALE GENOMIC DNA]</scope>
    <source>
        <strain evidence="11 12">CS-1</strain>
    </source>
</reference>
<dbReference type="InterPro" id="IPR037294">
    <property type="entry name" value="ABC_BtuC-like"/>
</dbReference>
<comment type="subcellular location">
    <subcellularLocation>
        <location evidence="1">Cell membrane</location>
        <topology evidence="1">Multi-pass membrane protein</topology>
    </subcellularLocation>
</comment>
<evidence type="ECO:0000256" key="10">
    <source>
        <dbReference type="SAM" id="Phobius"/>
    </source>
</evidence>
<gene>
    <name evidence="11" type="ORF">FEZ08_07040</name>
</gene>
<organism evidence="11 12">
    <name type="scientific">Culicoidibacter larvae</name>
    <dbReference type="NCBI Taxonomy" id="2579976"/>
    <lineage>
        <taxon>Bacteria</taxon>
        <taxon>Bacillati</taxon>
        <taxon>Bacillota</taxon>
        <taxon>Culicoidibacteria</taxon>
        <taxon>Culicoidibacterales</taxon>
        <taxon>Culicoidibacteraceae</taxon>
        <taxon>Culicoidibacter</taxon>
    </lineage>
</organism>
<keyword evidence="5" id="KW-0406">Ion transport</keyword>
<dbReference type="OrthoDB" id="9796260at2"/>
<feature type="transmembrane region" description="Helical" evidence="10">
    <location>
        <begin position="224"/>
        <end position="252"/>
    </location>
</feature>
<evidence type="ECO:0000313" key="11">
    <source>
        <dbReference type="EMBL" id="TLG73879.1"/>
    </source>
</evidence>
<keyword evidence="5" id="KW-0410">Iron transport</keyword>
<evidence type="ECO:0000256" key="1">
    <source>
        <dbReference type="ARBA" id="ARBA00004651"/>
    </source>
</evidence>
<feature type="transmembrane region" description="Helical" evidence="10">
    <location>
        <begin position="102"/>
        <end position="119"/>
    </location>
</feature>
<proteinExistence type="inferred from homology"/>
<keyword evidence="6 10" id="KW-0812">Transmembrane</keyword>
<keyword evidence="8" id="KW-0408">Iron</keyword>
<dbReference type="PANTHER" id="PTHR30472">
    <property type="entry name" value="FERRIC ENTEROBACTIN TRANSPORT SYSTEM PERMEASE PROTEIN"/>
    <property type="match status" value="1"/>
</dbReference>
<keyword evidence="9 10" id="KW-0472">Membrane</keyword>
<name>A0A5R8QBC2_9FIRM</name>
<feature type="transmembrane region" description="Helical" evidence="10">
    <location>
        <begin position="41"/>
        <end position="59"/>
    </location>
</feature>
<dbReference type="GO" id="GO:0033214">
    <property type="term" value="P:siderophore-iron import into cell"/>
    <property type="evidence" value="ECO:0007669"/>
    <property type="project" value="TreeGrafter"/>
</dbReference>
<dbReference type="GO" id="GO:0005886">
    <property type="term" value="C:plasma membrane"/>
    <property type="evidence" value="ECO:0007669"/>
    <property type="project" value="UniProtKB-SubCell"/>
</dbReference>
<evidence type="ECO:0000256" key="4">
    <source>
        <dbReference type="ARBA" id="ARBA00022475"/>
    </source>
</evidence>
<keyword evidence="4" id="KW-1003">Cell membrane</keyword>
<dbReference type="PANTHER" id="PTHR30472:SF19">
    <property type="entry name" value="PETROBACTIN IMPORT SYSTEM PERMEASE PROTEIN YCLO"/>
    <property type="match status" value="1"/>
</dbReference>
<dbReference type="Proteomes" id="UP000306912">
    <property type="component" value="Unassembled WGS sequence"/>
</dbReference>
<evidence type="ECO:0000256" key="5">
    <source>
        <dbReference type="ARBA" id="ARBA00022496"/>
    </source>
</evidence>
<dbReference type="FunFam" id="1.10.3470.10:FF:000004">
    <property type="entry name" value="Iron compound ABC transporter, permease"/>
    <property type="match status" value="1"/>
</dbReference>
<feature type="transmembrane region" description="Helical" evidence="10">
    <location>
        <begin position="291"/>
        <end position="311"/>
    </location>
</feature>
<feature type="transmembrane region" description="Helical" evidence="10">
    <location>
        <begin position="264"/>
        <end position="284"/>
    </location>
</feature>
<protein>
    <submittedName>
        <fullName evidence="11">Iron ABC transporter permease</fullName>
    </submittedName>
</protein>
<dbReference type="InParanoid" id="A0A5R8QBC2"/>
<evidence type="ECO:0000256" key="6">
    <source>
        <dbReference type="ARBA" id="ARBA00022692"/>
    </source>
</evidence>
<evidence type="ECO:0000256" key="9">
    <source>
        <dbReference type="ARBA" id="ARBA00023136"/>
    </source>
</evidence>
<evidence type="ECO:0000313" key="12">
    <source>
        <dbReference type="Proteomes" id="UP000306912"/>
    </source>
</evidence>
<comment type="similarity">
    <text evidence="2">Belongs to the binding-protein-dependent transport system permease family. FecCD subfamily.</text>
</comment>
<dbReference type="SUPFAM" id="SSF81345">
    <property type="entry name" value="ABC transporter involved in vitamin B12 uptake, BtuC"/>
    <property type="match status" value="1"/>
</dbReference>
<sequence length="316" mass="35280">MKLDKKIALLAVVAVLLCALYLVWGLNSGNWDYLLAKRMPKLIAILAVGSAIALASLLFQTITNNRVLTPSILGLDSVYLFFQTLLIFIFGSAQLTFLSDNINFLLSTLIMTGFSLLLYKFMFKQNNQNIYFLLLVGIVLGTFFRSAASFMQMLIDPNEYLHVQDKMFASFNNVNEYILIVAIAIMLLTLPFIADYIRSLDVMLLGKDQAVNLGVDYEKISRRILIIVSILTAVATALVGPILFLGLLVVNISFEFLKTYKHTYLLVAGSLLAVIALIGGQLIIERIFNFSVTLSVVINFVGGIYFVFLLLKERNT</sequence>
<accession>A0A5R8QBC2</accession>
<dbReference type="GO" id="GO:0022857">
    <property type="term" value="F:transmembrane transporter activity"/>
    <property type="evidence" value="ECO:0007669"/>
    <property type="project" value="InterPro"/>
</dbReference>
<keyword evidence="7 10" id="KW-1133">Transmembrane helix</keyword>
<dbReference type="FunCoup" id="A0A5R8QBC2">
    <property type="interactions" value="7"/>
</dbReference>
<dbReference type="CDD" id="cd06550">
    <property type="entry name" value="TM_ABC_iron-siderophores_like"/>
    <property type="match status" value="1"/>
</dbReference>
<evidence type="ECO:0000256" key="3">
    <source>
        <dbReference type="ARBA" id="ARBA00022448"/>
    </source>
</evidence>
<evidence type="ECO:0000256" key="8">
    <source>
        <dbReference type="ARBA" id="ARBA00023004"/>
    </source>
</evidence>
<dbReference type="RefSeq" id="WP_138191018.1">
    <property type="nucleotide sequence ID" value="NZ_VBWP01000005.1"/>
</dbReference>
<dbReference type="AlphaFoldDB" id="A0A5R8QBC2"/>
<feature type="transmembrane region" description="Helical" evidence="10">
    <location>
        <begin position="177"/>
        <end position="197"/>
    </location>
</feature>
<evidence type="ECO:0000256" key="7">
    <source>
        <dbReference type="ARBA" id="ARBA00022989"/>
    </source>
</evidence>
<feature type="transmembrane region" description="Helical" evidence="10">
    <location>
        <begin position="71"/>
        <end position="90"/>
    </location>
</feature>
<dbReference type="Pfam" id="PF01032">
    <property type="entry name" value="FecCD"/>
    <property type="match status" value="1"/>
</dbReference>
<comment type="caution">
    <text evidence="11">The sequence shown here is derived from an EMBL/GenBank/DDBJ whole genome shotgun (WGS) entry which is preliminary data.</text>
</comment>